<comment type="subcellular location">
    <subcellularLocation>
        <location evidence="1">Cell membrane</location>
        <topology evidence="1">Multi-pass membrane protein</topology>
    </subcellularLocation>
</comment>
<dbReference type="InterPro" id="IPR003740">
    <property type="entry name" value="YitT"/>
</dbReference>
<feature type="transmembrane region" description="Helical" evidence="6">
    <location>
        <begin position="33"/>
        <end position="57"/>
    </location>
</feature>
<evidence type="ECO:0000256" key="1">
    <source>
        <dbReference type="ARBA" id="ARBA00004651"/>
    </source>
</evidence>
<dbReference type="PANTHER" id="PTHR33545:SF5">
    <property type="entry name" value="UPF0750 MEMBRANE PROTEIN YITT"/>
    <property type="match status" value="1"/>
</dbReference>
<keyword evidence="5 6" id="KW-0472">Membrane</keyword>
<dbReference type="Proteomes" id="UP001303902">
    <property type="component" value="Chromosome"/>
</dbReference>
<keyword evidence="9" id="KW-1185">Reference proteome</keyword>
<evidence type="ECO:0000256" key="2">
    <source>
        <dbReference type="ARBA" id="ARBA00022475"/>
    </source>
</evidence>
<sequence>MKNLVVIIGSLIVAFAFNFFLVPYGILSSGISGIAIMIGLITPFDIGLLNLLLNLPLIILGYFKLGKQITINTLICVISLSGFLYVLPVVPLTDNILLSTIFGGMIGGMGVGLILKYSGTSGGLDIIAIIVSRTSNFSIGLLLTGMNGIIVLISSFAFDWNIALYTLLSIYITGKMIDAIHTNHVKLTMQIITSKGEIIRDDLLKSIYRGITITEGYGGFSKEKKHILMTVVTRYELLQVKEIVRHYDETAFINIFETVEVDGLFAKKQEGLG</sequence>
<evidence type="ECO:0000256" key="3">
    <source>
        <dbReference type="ARBA" id="ARBA00022692"/>
    </source>
</evidence>
<evidence type="ECO:0000313" key="8">
    <source>
        <dbReference type="EMBL" id="WOV86666.1"/>
    </source>
</evidence>
<keyword evidence="4 6" id="KW-1133">Transmembrane helix</keyword>
<feature type="transmembrane region" description="Helical" evidence="6">
    <location>
        <begin position="96"/>
        <end position="115"/>
    </location>
</feature>
<dbReference type="InterPro" id="IPR019264">
    <property type="entry name" value="DUF2179"/>
</dbReference>
<dbReference type="PANTHER" id="PTHR33545">
    <property type="entry name" value="UPF0750 MEMBRANE PROTEIN YITT-RELATED"/>
    <property type="match status" value="1"/>
</dbReference>
<feature type="domain" description="DUF2179" evidence="7">
    <location>
        <begin position="209"/>
        <end position="263"/>
    </location>
</feature>
<dbReference type="InterPro" id="IPR051461">
    <property type="entry name" value="UPF0750_membrane"/>
</dbReference>
<evidence type="ECO:0000313" key="9">
    <source>
        <dbReference type="Proteomes" id="UP001303902"/>
    </source>
</evidence>
<name>A0ABZ0L513_9BACL</name>
<evidence type="ECO:0000256" key="4">
    <source>
        <dbReference type="ARBA" id="ARBA00022989"/>
    </source>
</evidence>
<dbReference type="Pfam" id="PF10035">
    <property type="entry name" value="DUF2179"/>
    <property type="match status" value="1"/>
</dbReference>
<feature type="transmembrane region" description="Helical" evidence="6">
    <location>
        <begin position="69"/>
        <end position="90"/>
    </location>
</feature>
<feature type="transmembrane region" description="Helical" evidence="6">
    <location>
        <begin position="136"/>
        <end position="156"/>
    </location>
</feature>
<reference evidence="8 9" key="1">
    <citation type="submission" date="2023-06" db="EMBL/GenBank/DDBJ databases">
        <title>Sporosarcina sp. nov., isolated from Korean tranditional fermented seafood 'Jeotgal'.</title>
        <authorList>
            <person name="Yang A.I."/>
            <person name="Shin N.-R."/>
        </authorList>
    </citation>
    <scope>NUCLEOTIDE SEQUENCE [LARGE SCALE GENOMIC DNA]</scope>
    <source>
        <strain evidence="8 9">T2O-4</strain>
    </source>
</reference>
<dbReference type="EMBL" id="CP129118">
    <property type="protein sequence ID" value="WOV86666.1"/>
    <property type="molecule type" value="Genomic_DNA"/>
</dbReference>
<evidence type="ECO:0000256" key="5">
    <source>
        <dbReference type="ARBA" id="ARBA00023136"/>
    </source>
</evidence>
<dbReference type="Pfam" id="PF02588">
    <property type="entry name" value="YitT_membrane"/>
    <property type="match status" value="1"/>
</dbReference>
<feature type="transmembrane region" description="Helical" evidence="6">
    <location>
        <begin position="5"/>
        <end position="27"/>
    </location>
</feature>
<dbReference type="PIRSF" id="PIRSF006483">
    <property type="entry name" value="Membrane_protein_YitT"/>
    <property type="match status" value="1"/>
</dbReference>
<proteinExistence type="predicted"/>
<evidence type="ECO:0000259" key="7">
    <source>
        <dbReference type="Pfam" id="PF10035"/>
    </source>
</evidence>
<organism evidence="8 9">
    <name type="scientific">Sporosarcina oncorhynchi</name>
    <dbReference type="NCBI Taxonomy" id="3056444"/>
    <lineage>
        <taxon>Bacteria</taxon>
        <taxon>Bacillati</taxon>
        <taxon>Bacillota</taxon>
        <taxon>Bacilli</taxon>
        <taxon>Bacillales</taxon>
        <taxon>Caryophanaceae</taxon>
        <taxon>Sporosarcina</taxon>
    </lineage>
</organism>
<dbReference type="RefSeq" id="WP_317966069.1">
    <property type="nucleotide sequence ID" value="NZ_CP129118.1"/>
</dbReference>
<dbReference type="Gene3D" id="3.30.70.120">
    <property type="match status" value="1"/>
</dbReference>
<evidence type="ECO:0000256" key="6">
    <source>
        <dbReference type="SAM" id="Phobius"/>
    </source>
</evidence>
<dbReference type="CDD" id="cd16380">
    <property type="entry name" value="YitT_C"/>
    <property type="match status" value="1"/>
</dbReference>
<protein>
    <submittedName>
        <fullName evidence="8">YitT family protein</fullName>
    </submittedName>
</protein>
<dbReference type="InterPro" id="IPR015867">
    <property type="entry name" value="N-reg_PII/ATP_PRibTrfase_C"/>
</dbReference>
<accession>A0ABZ0L513</accession>
<keyword evidence="2" id="KW-1003">Cell membrane</keyword>
<gene>
    <name evidence="8" type="ORF">QWT69_12340</name>
</gene>
<keyword evidence="3 6" id="KW-0812">Transmembrane</keyword>